<evidence type="ECO:0000256" key="1">
    <source>
        <dbReference type="SAM" id="MobiDB-lite"/>
    </source>
</evidence>
<sequence length="404" mass="46885">MQEDLKHIELIDKYLSGTLSQSEKNQVENLMLNDSDFVKEVAVYRKIYEGITQKEEADLKQRLEGYFKEYEEDQKTVVGHRPKGKYRRLFVYGGALAACLVIGGAILFFNKYDRTISNPKPNIVDVDTTTIKKSDSIFDLNEEKLAEEEKQDKSRIDQSRDDNLVNQEKDSIQLPGNIDDVQLALGGYKILPQNLVRNYNYSKTLSYTFYNGVFKLYGDPLIGRLDLLSLKIIKNEESKYLLSFKNNYYSIEETERRKRLREVENAQDNNGFNTLFNKPPKLTPSQEEISIAVAAIENTSVVLSELVVRFEDGASMDKTYFFTKNKENLELIINDDLNLEKVRVYRIKESGQNYYYLVQENEIFVLDEKAREPTLLNIVDITTNKLARLFIAREPIKTVVYKEK</sequence>
<evidence type="ECO:0000256" key="2">
    <source>
        <dbReference type="SAM" id="Phobius"/>
    </source>
</evidence>
<protein>
    <submittedName>
        <fullName evidence="3">Uncharacterized protein</fullName>
    </submittedName>
</protein>
<gene>
    <name evidence="3" type="ORF">ACFSQJ_18540</name>
</gene>
<keyword evidence="4" id="KW-1185">Reference proteome</keyword>
<evidence type="ECO:0000313" key="4">
    <source>
        <dbReference type="Proteomes" id="UP001597526"/>
    </source>
</evidence>
<keyword evidence="2" id="KW-0472">Membrane</keyword>
<feature type="region of interest" description="Disordered" evidence="1">
    <location>
        <begin position="146"/>
        <end position="169"/>
    </location>
</feature>
<name>A0ABW5N2A1_9FLAO</name>
<dbReference type="EMBL" id="JBHULB010000082">
    <property type="protein sequence ID" value="MFD2588931.1"/>
    <property type="molecule type" value="Genomic_DNA"/>
</dbReference>
<organism evidence="3 4">
    <name type="scientific">Croceitalea marina</name>
    <dbReference type="NCBI Taxonomy" id="1775166"/>
    <lineage>
        <taxon>Bacteria</taxon>
        <taxon>Pseudomonadati</taxon>
        <taxon>Bacteroidota</taxon>
        <taxon>Flavobacteriia</taxon>
        <taxon>Flavobacteriales</taxon>
        <taxon>Flavobacteriaceae</taxon>
        <taxon>Croceitalea</taxon>
    </lineage>
</organism>
<proteinExistence type="predicted"/>
<dbReference type="Proteomes" id="UP001597526">
    <property type="component" value="Unassembled WGS sequence"/>
</dbReference>
<comment type="caution">
    <text evidence="3">The sequence shown here is derived from an EMBL/GenBank/DDBJ whole genome shotgun (WGS) entry which is preliminary data.</text>
</comment>
<reference evidence="4" key="1">
    <citation type="journal article" date="2019" name="Int. J. Syst. Evol. Microbiol.">
        <title>The Global Catalogue of Microorganisms (GCM) 10K type strain sequencing project: providing services to taxonomists for standard genome sequencing and annotation.</title>
        <authorList>
            <consortium name="The Broad Institute Genomics Platform"/>
            <consortium name="The Broad Institute Genome Sequencing Center for Infectious Disease"/>
            <person name="Wu L."/>
            <person name="Ma J."/>
        </authorList>
    </citation>
    <scope>NUCLEOTIDE SEQUENCE [LARGE SCALE GENOMIC DNA]</scope>
    <source>
        <strain evidence="4">KCTC 52368</strain>
    </source>
</reference>
<keyword evidence="2" id="KW-0812">Transmembrane</keyword>
<evidence type="ECO:0000313" key="3">
    <source>
        <dbReference type="EMBL" id="MFD2588931.1"/>
    </source>
</evidence>
<feature type="transmembrane region" description="Helical" evidence="2">
    <location>
        <begin position="89"/>
        <end position="109"/>
    </location>
</feature>
<accession>A0ABW5N2A1</accession>
<dbReference type="RefSeq" id="WP_377768399.1">
    <property type="nucleotide sequence ID" value="NZ_JBHULB010000082.1"/>
</dbReference>
<keyword evidence="2" id="KW-1133">Transmembrane helix</keyword>